<evidence type="ECO:0000256" key="1">
    <source>
        <dbReference type="ARBA" id="ARBA00000085"/>
    </source>
</evidence>
<evidence type="ECO:0000256" key="2">
    <source>
        <dbReference type="ARBA" id="ARBA00001966"/>
    </source>
</evidence>
<evidence type="ECO:0000256" key="5">
    <source>
        <dbReference type="ARBA" id="ARBA00017322"/>
    </source>
</evidence>
<dbReference type="InterPro" id="IPR050482">
    <property type="entry name" value="Sensor_HK_TwoCompSys"/>
</dbReference>
<accession>A0ABW1A5D2</accession>
<sequence>MDERMDRNGSPGGADAALHAVSSAVLAVTRHLSVHEVLQVIVRAAAQLLDVRYAALGVPDEEGSFAEFVVEGITDEEWEAIGPLPRQHGMLAAMLRDNAPKRLDDIRREPEFEGWPVAHPVLKDFLGVPIRDGEDVLGILFLANKNRREGRPRGFSAEDEELLTLFAAHAAIAMTNARLYEHNRELTVVAERNRLARELHDAVAQKLFSLRLTARAAAALAERDPGRTVRELEQVERLAAEALAELRAVIFELRPADLADGLVASLRKHVEVLDRAYETEVRFTADCAVTLAEDQEAVLFRIAQEALHNALRHSSARTVEVRLRVRDGGVHGDGVRGDGACGDEARGDAPGRTAVLEVADDGTGFDPAGLAANAVPNGTAPASGTANGVPDGPARGTARGLSSANGAAGGQPPGGQGEAQGGGGGLGLASMRDRAESVGAVLSLDAAPGVGTVVRLEVPL</sequence>
<evidence type="ECO:0000256" key="9">
    <source>
        <dbReference type="ARBA" id="ARBA00022777"/>
    </source>
</evidence>
<keyword evidence="7" id="KW-0963">Cytoplasm</keyword>
<evidence type="ECO:0000256" key="14">
    <source>
        <dbReference type="ARBA" id="ARBA00030800"/>
    </source>
</evidence>
<evidence type="ECO:0000256" key="10">
    <source>
        <dbReference type="ARBA" id="ARBA00023004"/>
    </source>
</evidence>
<protein>
    <recommendedName>
        <fullName evidence="5">Oxygen sensor histidine kinase NreB</fullName>
        <ecNumber evidence="4">2.7.13.3</ecNumber>
    </recommendedName>
    <alternativeName>
        <fullName evidence="14">Nitrogen regulation protein B</fullName>
    </alternativeName>
</protein>
<keyword evidence="6" id="KW-0004">4Fe-4S</keyword>
<dbReference type="Pfam" id="PF13185">
    <property type="entry name" value="GAF_2"/>
    <property type="match status" value="1"/>
</dbReference>
<evidence type="ECO:0000256" key="12">
    <source>
        <dbReference type="ARBA" id="ARBA00023014"/>
    </source>
</evidence>
<dbReference type="Gene3D" id="1.20.5.1930">
    <property type="match status" value="1"/>
</dbReference>
<feature type="domain" description="GAF" evidence="16">
    <location>
        <begin position="33"/>
        <end position="184"/>
    </location>
</feature>
<dbReference type="SUPFAM" id="SSF55781">
    <property type="entry name" value="GAF domain-like"/>
    <property type="match status" value="1"/>
</dbReference>
<dbReference type="CDD" id="cd16917">
    <property type="entry name" value="HATPase_UhpB-NarQ-NarX-like"/>
    <property type="match status" value="1"/>
</dbReference>
<dbReference type="SUPFAM" id="SSF55874">
    <property type="entry name" value="ATPase domain of HSP90 chaperone/DNA topoisomerase II/histidine kinase"/>
    <property type="match status" value="1"/>
</dbReference>
<proteinExistence type="predicted"/>
<evidence type="ECO:0000256" key="8">
    <source>
        <dbReference type="ARBA" id="ARBA00022679"/>
    </source>
</evidence>
<feature type="compositionally biased region" description="Gly residues" evidence="15">
    <location>
        <begin position="407"/>
        <end position="427"/>
    </location>
</feature>
<dbReference type="Proteomes" id="UP001596074">
    <property type="component" value="Unassembled WGS sequence"/>
</dbReference>
<dbReference type="SMART" id="SM00065">
    <property type="entry name" value="GAF"/>
    <property type="match status" value="1"/>
</dbReference>
<feature type="domain" description="Histidine kinase/HSP90-like ATPase" evidence="17">
    <location>
        <begin position="294"/>
        <end position="460"/>
    </location>
</feature>
<keyword evidence="10" id="KW-0408">Iron</keyword>
<comment type="function">
    <text evidence="13">Member of the two-component regulatory system NreB/NreC involved in the control of dissimilatory nitrate/nitrite reduction in response to oxygen. NreB functions as a direct oxygen sensor histidine kinase which is autophosphorylated, in the absence of oxygen, probably at the conserved histidine residue, and transfers its phosphate group probably to a conserved aspartate residue of NreC. NreB/NreC activates the expression of the nitrate (narGHJI) and nitrite (nir) reductase operons, as well as the putative nitrate transporter gene narT.</text>
</comment>
<dbReference type="PANTHER" id="PTHR24421">
    <property type="entry name" value="NITRATE/NITRITE SENSOR PROTEIN NARX-RELATED"/>
    <property type="match status" value="1"/>
</dbReference>
<evidence type="ECO:0000313" key="18">
    <source>
        <dbReference type="EMBL" id="MFC5749189.1"/>
    </source>
</evidence>
<evidence type="ECO:0000259" key="17">
    <source>
        <dbReference type="SMART" id="SM00387"/>
    </source>
</evidence>
<evidence type="ECO:0000256" key="6">
    <source>
        <dbReference type="ARBA" id="ARBA00022485"/>
    </source>
</evidence>
<dbReference type="RefSeq" id="WP_378284904.1">
    <property type="nucleotide sequence ID" value="NZ_JBHSON010000040.1"/>
</dbReference>
<comment type="subcellular location">
    <subcellularLocation>
        <location evidence="3">Cytoplasm</location>
    </subcellularLocation>
</comment>
<comment type="cofactor">
    <cofactor evidence="2">
        <name>[4Fe-4S] cluster</name>
        <dbReference type="ChEBI" id="CHEBI:49883"/>
    </cofactor>
</comment>
<dbReference type="InterPro" id="IPR003018">
    <property type="entry name" value="GAF"/>
</dbReference>
<evidence type="ECO:0000256" key="15">
    <source>
        <dbReference type="SAM" id="MobiDB-lite"/>
    </source>
</evidence>
<keyword evidence="11" id="KW-0902">Two-component regulatory system</keyword>
<dbReference type="InterPro" id="IPR036890">
    <property type="entry name" value="HATPase_C_sf"/>
</dbReference>
<comment type="caution">
    <text evidence="18">The sequence shown here is derived from an EMBL/GenBank/DDBJ whole genome shotgun (WGS) entry which is preliminary data.</text>
</comment>
<evidence type="ECO:0000256" key="7">
    <source>
        <dbReference type="ARBA" id="ARBA00022490"/>
    </source>
</evidence>
<dbReference type="InterPro" id="IPR029016">
    <property type="entry name" value="GAF-like_dom_sf"/>
</dbReference>
<keyword evidence="8" id="KW-0808">Transferase</keyword>
<dbReference type="EC" id="2.7.13.3" evidence="4"/>
<gene>
    <name evidence="18" type="ORF">ACFPZN_26525</name>
</gene>
<organism evidence="18 19">
    <name type="scientific">Actinomadura rugatobispora</name>
    <dbReference type="NCBI Taxonomy" id="1994"/>
    <lineage>
        <taxon>Bacteria</taxon>
        <taxon>Bacillati</taxon>
        <taxon>Actinomycetota</taxon>
        <taxon>Actinomycetes</taxon>
        <taxon>Streptosporangiales</taxon>
        <taxon>Thermomonosporaceae</taxon>
        <taxon>Actinomadura</taxon>
    </lineage>
</organism>
<comment type="catalytic activity">
    <reaction evidence="1">
        <text>ATP + protein L-histidine = ADP + protein N-phospho-L-histidine.</text>
        <dbReference type="EC" id="2.7.13.3"/>
    </reaction>
</comment>
<evidence type="ECO:0000256" key="3">
    <source>
        <dbReference type="ARBA" id="ARBA00004496"/>
    </source>
</evidence>
<keyword evidence="6" id="KW-0479">Metal-binding</keyword>
<feature type="region of interest" description="Disordered" evidence="15">
    <location>
        <begin position="367"/>
        <end position="429"/>
    </location>
</feature>
<dbReference type="GO" id="GO:0016301">
    <property type="term" value="F:kinase activity"/>
    <property type="evidence" value="ECO:0007669"/>
    <property type="project" value="UniProtKB-KW"/>
</dbReference>
<keyword evidence="12" id="KW-0411">Iron-sulfur</keyword>
<dbReference type="Pfam" id="PF07730">
    <property type="entry name" value="HisKA_3"/>
    <property type="match status" value="1"/>
</dbReference>
<name>A0ABW1A5D2_9ACTN</name>
<dbReference type="SMART" id="SM00387">
    <property type="entry name" value="HATPase_c"/>
    <property type="match status" value="1"/>
</dbReference>
<evidence type="ECO:0000256" key="11">
    <source>
        <dbReference type="ARBA" id="ARBA00023012"/>
    </source>
</evidence>
<reference evidence="19" key="1">
    <citation type="journal article" date="2019" name="Int. J. Syst. Evol. Microbiol.">
        <title>The Global Catalogue of Microorganisms (GCM) 10K type strain sequencing project: providing services to taxonomists for standard genome sequencing and annotation.</title>
        <authorList>
            <consortium name="The Broad Institute Genomics Platform"/>
            <consortium name="The Broad Institute Genome Sequencing Center for Infectious Disease"/>
            <person name="Wu L."/>
            <person name="Ma J."/>
        </authorList>
    </citation>
    <scope>NUCLEOTIDE SEQUENCE [LARGE SCALE GENOMIC DNA]</scope>
    <source>
        <strain evidence="19">KCTC 42087</strain>
    </source>
</reference>
<dbReference type="PRINTS" id="PR00344">
    <property type="entry name" value="BCTRLSENSOR"/>
</dbReference>
<evidence type="ECO:0000259" key="16">
    <source>
        <dbReference type="SMART" id="SM00065"/>
    </source>
</evidence>
<dbReference type="InterPro" id="IPR003594">
    <property type="entry name" value="HATPase_dom"/>
</dbReference>
<evidence type="ECO:0000256" key="4">
    <source>
        <dbReference type="ARBA" id="ARBA00012438"/>
    </source>
</evidence>
<dbReference type="EMBL" id="JBHSON010000040">
    <property type="protein sequence ID" value="MFC5749189.1"/>
    <property type="molecule type" value="Genomic_DNA"/>
</dbReference>
<dbReference type="InterPro" id="IPR011712">
    <property type="entry name" value="Sig_transdc_His_kin_sub3_dim/P"/>
</dbReference>
<evidence type="ECO:0000256" key="13">
    <source>
        <dbReference type="ARBA" id="ARBA00024827"/>
    </source>
</evidence>
<dbReference type="PANTHER" id="PTHR24421:SF61">
    <property type="entry name" value="OXYGEN SENSOR HISTIDINE KINASE NREB"/>
    <property type="match status" value="1"/>
</dbReference>
<evidence type="ECO:0000313" key="19">
    <source>
        <dbReference type="Proteomes" id="UP001596074"/>
    </source>
</evidence>
<dbReference type="Pfam" id="PF02518">
    <property type="entry name" value="HATPase_c"/>
    <property type="match status" value="1"/>
</dbReference>
<dbReference type="Gene3D" id="3.30.450.40">
    <property type="match status" value="1"/>
</dbReference>
<keyword evidence="9 18" id="KW-0418">Kinase</keyword>
<dbReference type="Gene3D" id="3.30.565.10">
    <property type="entry name" value="Histidine kinase-like ATPase, C-terminal domain"/>
    <property type="match status" value="1"/>
</dbReference>
<keyword evidence="19" id="KW-1185">Reference proteome</keyword>
<dbReference type="InterPro" id="IPR004358">
    <property type="entry name" value="Sig_transdc_His_kin-like_C"/>
</dbReference>